<dbReference type="Proteomes" id="UP000198575">
    <property type="component" value="Unassembled WGS sequence"/>
</dbReference>
<dbReference type="InterPro" id="IPR002347">
    <property type="entry name" value="SDR_fam"/>
</dbReference>
<dbReference type="NCBIfam" id="NF004843">
    <property type="entry name" value="PRK06194.1"/>
    <property type="match status" value="1"/>
</dbReference>
<sequence>MSIEDFKGKVAVITGAGSGFGREFARLGSELGMALVLADVQTDALQAIRSELEAKGTPVLARVLDVADGSQVDALAEAAAAEFGDIHLLFNNAGVGTAGLIWENSVADWQWTLGVNLWGVIHGLRAFVPGMLAAAARDPSYRAHVVNTASMAGLVNPPASGVYNVSKHAVVSLSETLYHDLDLVTGQVQCSVLCPFYVPTGISASQRNRPLELDNAAPLTRSQRVAQAMIDKAVHSGKIAAVDVARMTFEAVRKGRFYIASHPQALEGVRQRADDIVALRNPTDPLAARPGLRESMIEALRG</sequence>
<dbReference type="PANTHER" id="PTHR44196">
    <property type="entry name" value="DEHYDROGENASE/REDUCTASE SDR FAMILY MEMBER 7B"/>
    <property type="match status" value="1"/>
</dbReference>
<protein>
    <submittedName>
        <fullName evidence="4">Short chain dehydrogenase</fullName>
    </submittedName>
</protein>
<dbReference type="STRING" id="578942.SAMN05216289_12625"/>
<dbReference type="AlphaFoldDB" id="A0A1I4ZIL6"/>
<dbReference type="SUPFAM" id="SSF51735">
    <property type="entry name" value="NAD(P)-binding Rossmann-fold domains"/>
    <property type="match status" value="1"/>
</dbReference>
<reference evidence="4 5" key="1">
    <citation type="submission" date="2016-10" db="EMBL/GenBank/DDBJ databases">
        <authorList>
            <person name="de Groot N.N."/>
        </authorList>
    </citation>
    <scope>NUCLEOTIDE SEQUENCE [LARGE SCALE GENOMIC DNA]</scope>
    <source>
        <strain evidence="4 5">CGMCC 1.7659</strain>
    </source>
</reference>
<dbReference type="PANTHER" id="PTHR44196:SF1">
    <property type="entry name" value="DEHYDROGENASE_REDUCTASE SDR FAMILY MEMBER 7B"/>
    <property type="match status" value="1"/>
</dbReference>
<accession>A0A1I4ZIL6</accession>
<dbReference type="GO" id="GO:0016020">
    <property type="term" value="C:membrane"/>
    <property type="evidence" value="ECO:0007669"/>
    <property type="project" value="TreeGrafter"/>
</dbReference>
<dbReference type="RefSeq" id="WP_217647889.1">
    <property type="nucleotide sequence ID" value="NZ_FOVF01000026.1"/>
</dbReference>
<comment type="similarity">
    <text evidence="1 3">Belongs to the short-chain dehydrogenases/reductases (SDR) family.</text>
</comment>
<dbReference type="InterPro" id="IPR036291">
    <property type="entry name" value="NAD(P)-bd_dom_sf"/>
</dbReference>
<keyword evidence="2" id="KW-0560">Oxidoreductase</keyword>
<dbReference type="CDD" id="cd05233">
    <property type="entry name" value="SDR_c"/>
    <property type="match status" value="1"/>
</dbReference>
<evidence type="ECO:0000313" key="5">
    <source>
        <dbReference type="Proteomes" id="UP000198575"/>
    </source>
</evidence>
<proteinExistence type="inferred from homology"/>
<name>A0A1I4ZIL6_9GAMM</name>
<dbReference type="PRINTS" id="PR00081">
    <property type="entry name" value="GDHRDH"/>
</dbReference>
<evidence type="ECO:0000256" key="2">
    <source>
        <dbReference type="ARBA" id="ARBA00023002"/>
    </source>
</evidence>
<keyword evidence="5" id="KW-1185">Reference proteome</keyword>
<dbReference type="GO" id="GO:0016491">
    <property type="term" value="F:oxidoreductase activity"/>
    <property type="evidence" value="ECO:0007669"/>
    <property type="project" value="UniProtKB-KW"/>
</dbReference>
<evidence type="ECO:0000256" key="1">
    <source>
        <dbReference type="ARBA" id="ARBA00006484"/>
    </source>
</evidence>
<organism evidence="4 5">
    <name type="scientific">Dokdonella immobilis</name>
    <dbReference type="NCBI Taxonomy" id="578942"/>
    <lineage>
        <taxon>Bacteria</taxon>
        <taxon>Pseudomonadati</taxon>
        <taxon>Pseudomonadota</taxon>
        <taxon>Gammaproteobacteria</taxon>
        <taxon>Lysobacterales</taxon>
        <taxon>Rhodanobacteraceae</taxon>
        <taxon>Dokdonella</taxon>
    </lineage>
</organism>
<dbReference type="Gene3D" id="3.40.50.720">
    <property type="entry name" value="NAD(P)-binding Rossmann-like Domain"/>
    <property type="match status" value="1"/>
</dbReference>
<evidence type="ECO:0000256" key="3">
    <source>
        <dbReference type="RuleBase" id="RU000363"/>
    </source>
</evidence>
<gene>
    <name evidence="4" type="ORF">SAMN05216289_12625</name>
</gene>
<dbReference type="Pfam" id="PF00106">
    <property type="entry name" value="adh_short"/>
    <property type="match status" value="1"/>
</dbReference>
<evidence type="ECO:0000313" key="4">
    <source>
        <dbReference type="EMBL" id="SFN50102.1"/>
    </source>
</evidence>
<dbReference type="PRINTS" id="PR00080">
    <property type="entry name" value="SDRFAMILY"/>
</dbReference>
<dbReference type="EMBL" id="FOVF01000026">
    <property type="protein sequence ID" value="SFN50102.1"/>
    <property type="molecule type" value="Genomic_DNA"/>
</dbReference>